<feature type="chain" id="PRO_5047330130" evidence="1">
    <location>
        <begin position="19"/>
        <end position="110"/>
    </location>
</feature>
<reference evidence="3" key="1">
    <citation type="journal article" date="2021" name="Syst. Appl. Microbiol.">
        <title>Roseomonas hellenica sp. nov., isolated from roots of wild-growing Alkanna tinctoria.</title>
        <authorList>
            <person name="Rat A."/>
            <person name="Naranjo H.D."/>
            <person name="Lebbe L."/>
            <person name="Cnockaert M."/>
            <person name="Krigas N."/>
            <person name="Grigoriadou K."/>
            <person name="Maloupa E."/>
            <person name="Willems A."/>
        </authorList>
    </citation>
    <scope>NUCLEOTIDE SEQUENCE [LARGE SCALE GENOMIC DNA]</scope>
    <source>
        <strain evidence="3">LMG 31159</strain>
    </source>
</reference>
<comment type="caution">
    <text evidence="2">The sequence shown here is derived from an EMBL/GenBank/DDBJ whole genome shotgun (WGS) entry which is preliminary data.</text>
</comment>
<dbReference type="RefSeq" id="WP_211866185.1">
    <property type="nucleotide sequence ID" value="NZ_JAAEDI010000003.1"/>
</dbReference>
<dbReference type="EMBL" id="JAAEDI010000003">
    <property type="protein sequence ID" value="MBR0648776.1"/>
    <property type="molecule type" value="Genomic_DNA"/>
</dbReference>
<sequence length="110" mass="12168">MRRFAMVVALALGGPAVAQDLPPDALRAYWVGVAHAMLMQAAPCSRRAAENEALQAMMQEAYARIHGRPEQEQAFARGVSITQVQQRYIGRSDPVACNEIRSILTNFLRN</sequence>
<feature type="signal peptide" evidence="1">
    <location>
        <begin position="1"/>
        <end position="18"/>
    </location>
</feature>
<name>A0ABS5ECN9_9PROT</name>
<protein>
    <submittedName>
        <fullName evidence="2">Uncharacterized protein</fullName>
    </submittedName>
</protein>
<keyword evidence="3" id="KW-1185">Reference proteome</keyword>
<gene>
    <name evidence="2" type="ORF">GXW78_03830</name>
</gene>
<accession>A0ABS5ECN9</accession>
<proteinExistence type="predicted"/>
<organism evidence="2 3">
    <name type="scientific">Neoroseomonas terrae</name>
    <dbReference type="NCBI Taxonomy" id="424799"/>
    <lineage>
        <taxon>Bacteria</taxon>
        <taxon>Pseudomonadati</taxon>
        <taxon>Pseudomonadota</taxon>
        <taxon>Alphaproteobacteria</taxon>
        <taxon>Acetobacterales</taxon>
        <taxon>Acetobacteraceae</taxon>
        <taxon>Neoroseomonas</taxon>
    </lineage>
</organism>
<evidence type="ECO:0000313" key="3">
    <source>
        <dbReference type="Proteomes" id="UP000698752"/>
    </source>
</evidence>
<evidence type="ECO:0000313" key="2">
    <source>
        <dbReference type="EMBL" id="MBR0648776.1"/>
    </source>
</evidence>
<dbReference type="Proteomes" id="UP000698752">
    <property type="component" value="Unassembled WGS sequence"/>
</dbReference>
<evidence type="ECO:0000256" key="1">
    <source>
        <dbReference type="SAM" id="SignalP"/>
    </source>
</evidence>
<keyword evidence="1" id="KW-0732">Signal</keyword>